<dbReference type="Proteomes" id="UP001152300">
    <property type="component" value="Unassembled WGS sequence"/>
</dbReference>
<protein>
    <submittedName>
        <fullName evidence="1">Uncharacterized protein</fullName>
    </submittedName>
</protein>
<dbReference type="AlphaFoldDB" id="A0A9X0AA76"/>
<name>A0A9X0AA76_9HELO</name>
<gene>
    <name evidence="1" type="ORF">OCU04_012082</name>
</gene>
<sequence>MSSLSSVMRLLNAVINGPYPDHLPRSNSEVTQLLKGLKSKEEILRSHANFMKPFKGHEELQKICLFTTISLIMVTSVAEDLIECASGDYPIESAPVREALRIIHQAFGQFETLADNFEARPQPFQTCCFSYLAGCLNYSILFQRLLYPEDQCEHLDFFAEPLKCIFGFSLEIDNIRNYPKPGSQQKTLYDCIPPHDQIPIFCHLQEQPGKPVRPQFYRNPYPYGPRILRNMNHPSNKAYFRTKGYLL</sequence>
<evidence type="ECO:0000313" key="2">
    <source>
        <dbReference type="Proteomes" id="UP001152300"/>
    </source>
</evidence>
<proteinExistence type="predicted"/>
<keyword evidence="2" id="KW-1185">Reference proteome</keyword>
<accession>A0A9X0AA76</accession>
<dbReference type="EMBL" id="JAPEIS010000015">
    <property type="protein sequence ID" value="KAJ8059105.1"/>
    <property type="molecule type" value="Genomic_DNA"/>
</dbReference>
<reference evidence="1" key="1">
    <citation type="submission" date="2022-11" db="EMBL/GenBank/DDBJ databases">
        <title>Genome Resource of Sclerotinia nivalis Strain SnTB1, a Plant Pathogen Isolated from American Ginseng.</title>
        <authorList>
            <person name="Fan S."/>
        </authorList>
    </citation>
    <scope>NUCLEOTIDE SEQUENCE</scope>
    <source>
        <strain evidence="1">SnTB1</strain>
    </source>
</reference>
<dbReference type="OrthoDB" id="3520218at2759"/>
<organism evidence="1 2">
    <name type="scientific">Sclerotinia nivalis</name>
    <dbReference type="NCBI Taxonomy" id="352851"/>
    <lineage>
        <taxon>Eukaryota</taxon>
        <taxon>Fungi</taxon>
        <taxon>Dikarya</taxon>
        <taxon>Ascomycota</taxon>
        <taxon>Pezizomycotina</taxon>
        <taxon>Leotiomycetes</taxon>
        <taxon>Helotiales</taxon>
        <taxon>Sclerotiniaceae</taxon>
        <taxon>Sclerotinia</taxon>
    </lineage>
</organism>
<evidence type="ECO:0000313" key="1">
    <source>
        <dbReference type="EMBL" id="KAJ8059105.1"/>
    </source>
</evidence>
<comment type="caution">
    <text evidence="1">The sequence shown here is derived from an EMBL/GenBank/DDBJ whole genome shotgun (WGS) entry which is preliminary data.</text>
</comment>